<keyword evidence="3" id="KW-1185">Reference proteome</keyword>
<sequence length="38" mass="3929">MKMETVVAAPHPGVVRRFAVAVADNLDAGDLLLVLAPA</sequence>
<dbReference type="InterPro" id="IPR000089">
    <property type="entry name" value="Biotin_lipoyl"/>
</dbReference>
<dbReference type="InterPro" id="IPR011053">
    <property type="entry name" value="Single_hybrid_motif"/>
</dbReference>
<evidence type="ECO:0000313" key="2">
    <source>
        <dbReference type="EMBL" id="MCY1006737.1"/>
    </source>
</evidence>
<dbReference type="EMBL" id="JAPNKE010000002">
    <property type="protein sequence ID" value="MCY1006737.1"/>
    <property type="molecule type" value="Genomic_DNA"/>
</dbReference>
<dbReference type="Pfam" id="PF00364">
    <property type="entry name" value="Biotin_lipoyl"/>
    <property type="match status" value="1"/>
</dbReference>
<gene>
    <name evidence="2" type="ORF">OV079_14485</name>
</gene>
<feature type="domain" description="Lipoyl-binding" evidence="1">
    <location>
        <begin position="1"/>
        <end position="35"/>
    </location>
</feature>
<dbReference type="SUPFAM" id="SSF51230">
    <property type="entry name" value="Single hybrid motif"/>
    <property type="match status" value="1"/>
</dbReference>
<name>A0A9X3EMH0_9BACT</name>
<reference evidence="2" key="1">
    <citation type="submission" date="2022-11" db="EMBL/GenBank/DDBJ databases">
        <title>Minimal conservation of predation-associated metabolite biosynthetic gene clusters underscores biosynthetic potential of Myxococcota including descriptions for ten novel species: Archangium lansinium sp. nov., Myxococcus landrumus sp. nov., Nannocystis bai.</title>
        <authorList>
            <person name="Ahearne A."/>
            <person name="Stevens C."/>
            <person name="Phillips K."/>
        </authorList>
    </citation>
    <scope>NUCLEOTIDE SEQUENCE</scope>
    <source>
        <strain evidence="2">Na p29</strain>
    </source>
</reference>
<organism evidence="2 3">
    <name type="scientific">Nannocystis pusilla</name>
    <dbReference type="NCBI Taxonomy" id="889268"/>
    <lineage>
        <taxon>Bacteria</taxon>
        <taxon>Pseudomonadati</taxon>
        <taxon>Myxococcota</taxon>
        <taxon>Polyangia</taxon>
        <taxon>Nannocystales</taxon>
        <taxon>Nannocystaceae</taxon>
        <taxon>Nannocystis</taxon>
    </lineage>
</organism>
<dbReference type="AlphaFoldDB" id="A0A9X3EMH0"/>
<evidence type="ECO:0000313" key="3">
    <source>
        <dbReference type="Proteomes" id="UP001150924"/>
    </source>
</evidence>
<evidence type="ECO:0000259" key="1">
    <source>
        <dbReference type="Pfam" id="PF00364"/>
    </source>
</evidence>
<protein>
    <recommendedName>
        <fullName evidence="1">Lipoyl-binding domain-containing protein</fullName>
    </recommendedName>
</protein>
<dbReference type="Proteomes" id="UP001150924">
    <property type="component" value="Unassembled WGS sequence"/>
</dbReference>
<accession>A0A9X3EMH0</accession>
<proteinExistence type="predicted"/>
<dbReference type="Gene3D" id="2.40.50.100">
    <property type="match status" value="1"/>
</dbReference>
<comment type="caution">
    <text evidence="2">The sequence shown here is derived from an EMBL/GenBank/DDBJ whole genome shotgun (WGS) entry which is preliminary data.</text>
</comment>